<dbReference type="PANTHER" id="PTHR16127:SF13">
    <property type="entry name" value="GH01188P"/>
    <property type="match status" value="1"/>
</dbReference>
<dbReference type="Pfam" id="PF09728">
    <property type="entry name" value="Taxilin"/>
    <property type="match status" value="1"/>
</dbReference>
<dbReference type="OrthoDB" id="425555at2759"/>
<evidence type="ECO:0000256" key="1">
    <source>
        <dbReference type="ARBA" id="ARBA00009550"/>
    </source>
</evidence>
<keyword evidence="2" id="KW-0175">Coiled coil</keyword>
<evidence type="ECO:0000256" key="2">
    <source>
        <dbReference type="SAM" id="Coils"/>
    </source>
</evidence>
<comment type="similarity">
    <text evidence="1">Belongs to the taxilin family.</text>
</comment>
<protein>
    <submittedName>
        <fullName evidence="3">Uncharacterized protein</fullName>
    </submittedName>
</protein>
<reference evidence="3 4" key="1">
    <citation type="submission" date="2018-11" db="EMBL/GenBank/DDBJ databases">
        <authorList>
            <consortium name="Pathogen Informatics"/>
        </authorList>
    </citation>
    <scope>NUCLEOTIDE SEQUENCE [LARGE SCALE GENOMIC DNA]</scope>
</reference>
<feature type="coiled-coil region" evidence="2">
    <location>
        <begin position="17"/>
        <end position="107"/>
    </location>
</feature>
<evidence type="ECO:0000313" key="3">
    <source>
        <dbReference type="EMBL" id="VDK44684.1"/>
    </source>
</evidence>
<dbReference type="PANTHER" id="PTHR16127">
    <property type="entry name" value="TAXILIN"/>
    <property type="match status" value="1"/>
</dbReference>
<organism evidence="3 4">
    <name type="scientific">Cylicostephanus goldi</name>
    <name type="common">Nematode worm</name>
    <dbReference type="NCBI Taxonomy" id="71465"/>
    <lineage>
        <taxon>Eukaryota</taxon>
        <taxon>Metazoa</taxon>
        <taxon>Ecdysozoa</taxon>
        <taxon>Nematoda</taxon>
        <taxon>Chromadorea</taxon>
        <taxon>Rhabditida</taxon>
        <taxon>Rhabditina</taxon>
        <taxon>Rhabditomorpha</taxon>
        <taxon>Strongyloidea</taxon>
        <taxon>Strongylidae</taxon>
        <taxon>Cylicostephanus</taxon>
    </lineage>
</organism>
<dbReference type="Proteomes" id="UP000271889">
    <property type="component" value="Unassembled WGS sequence"/>
</dbReference>
<dbReference type="AlphaFoldDB" id="A0A3P6RJ85"/>
<dbReference type="InterPro" id="IPR026183">
    <property type="entry name" value="Taxilin_fam"/>
</dbReference>
<dbReference type="GO" id="GO:0019905">
    <property type="term" value="F:syntaxin binding"/>
    <property type="evidence" value="ECO:0007669"/>
    <property type="project" value="InterPro"/>
</dbReference>
<proteinExistence type="inferred from homology"/>
<accession>A0A3P6RJ85</accession>
<name>A0A3P6RJ85_CYLGO</name>
<gene>
    <name evidence="3" type="ORF">CGOC_LOCUS374</name>
</gene>
<sequence>METLQKSLEGLSLEEKVAKLLKRVVESEDQNAKLKEKASQVDKLTKANTALEKKLEKANQILLKTEDAKGKLEELCRELQKMNKQIREDSLNKVRLLEHERQQAVEQLRTALKVSNTS</sequence>
<evidence type="ECO:0000313" key="4">
    <source>
        <dbReference type="Proteomes" id="UP000271889"/>
    </source>
</evidence>
<keyword evidence="4" id="KW-1185">Reference proteome</keyword>
<dbReference type="EMBL" id="UYRV01000491">
    <property type="protein sequence ID" value="VDK44684.1"/>
    <property type="molecule type" value="Genomic_DNA"/>
</dbReference>